<sequence length="392" mass="42641">MNNFTFYSPTEFVFGKETDNNVGSLCRRYGAKRVLVVYGGQSAKKSGLLDRVFASLKAEGLDYVELGGIQPNPTDGKVYEGIELVRKENADFVLAVGGGSVIDTAKAICAGVPYDGDFWDFFICKATIQAALPVAVVLTIPAAGSEGSGNAVITREATLQKLGIKAKMLLRPKFAVMNPELTFTLPAWQTASGIADMMAHILERYLSNNADIFIGERLCEGTLLAIMDAAPRVMANPCDYGARANIMWSGMVAHNDTCSCGMDEDWSCHAIEHELSALYNVTHGAGLAVMFPAFLTYMAKHHPAKVRQLAVRVFGVSPEGKTDEQIALEGVARMKAFFKDVLQLPVTLGELGIENPDIATLVCKLHENKGNPFGFYYSLTPEITEEIYRLAM</sequence>
<accession>A0AC61QQD6</accession>
<protein>
    <submittedName>
        <fullName evidence="1">Iron-containing alcohol dehydrogenase</fullName>
    </submittedName>
</protein>
<dbReference type="Proteomes" id="UP000308886">
    <property type="component" value="Unassembled WGS sequence"/>
</dbReference>
<organism evidence="1 2">
    <name type="scientific">Palleniella muris</name>
    <dbReference type="NCBI Taxonomy" id="3038145"/>
    <lineage>
        <taxon>Bacteria</taxon>
        <taxon>Pseudomonadati</taxon>
        <taxon>Bacteroidota</taxon>
        <taxon>Bacteroidia</taxon>
        <taxon>Bacteroidales</taxon>
        <taxon>Prevotellaceae</taxon>
        <taxon>Palleniella</taxon>
    </lineage>
</organism>
<dbReference type="EMBL" id="SRZC01000010">
    <property type="protein sequence ID" value="TGX82390.1"/>
    <property type="molecule type" value="Genomic_DNA"/>
</dbReference>
<comment type="caution">
    <text evidence="1">The sequence shown here is derived from an EMBL/GenBank/DDBJ whole genome shotgun (WGS) entry which is preliminary data.</text>
</comment>
<reference evidence="1" key="1">
    <citation type="submission" date="2019-04" db="EMBL/GenBank/DDBJ databases">
        <title>Microbes associate with the intestines of laboratory mice.</title>
        <authorList>
            <person name="Navarre W."/>
            <person name="Wong E."/>
            <person name="Huang K."/>
            <person name="Tropini C."/>
            <person name="Ng K."/>
            <person name="Yu B."/>
        </authorList>
    </citation>
    <scope>NUCLEOTIDE SEQUENCE</scope>
    <source>
        <strain evidence="1">NM73_A23</strain>
    </source>
</reference>
<evidence type="ECO:0000313" key="1">
    <source>
        <dbReference type="EMBL" id="TGX82390.1"/>
    </source>
</evidence>
<evidence type="ECO:0000313" key="2">
    <source>
        <dbReference type="Proteomes" id="UP000308886"/>
    </source>
</evidence>
<gene>
    <name evidence="1" type="ORF">E5358_07550</name>
</gene>
<name>A0AC61QQD6_9BACT</name>
<proteinExistence type="predicted"/>
<keyword evidence="2" id="KW-1185">Reference proteome</keyword>